<feature type="modified residue" description="4-aspartylphosphate" evidence="1">
    <location>
        <position position="61"/>
    </location>
</feature>
<evidence type="ECO:0000313" key="6">
    <source>
        <dbReference type="EMBL" id="GCE96151.1"/>
    </source>
</evidence>
<dbReference type="SMART" id="SM00448">
    <property type="entry name" value="REC"/>
    <property type="match status" value="1"/>
</dbReference>
<dbReference type="InterPro" id="IPR029787">
    <property type="entry name" value="Nucleotide_cyclase"/>
</dbReference>
<dbReference type="InterPro" id="IPR001633">
    <property type="entry name" value="EAL_dom"/>
</dbReference>
<dbReference type="Pfam" id="PF00990">
    <property type="entry name" value="GGDEF"/>
    <property type="match status" value="1"/>
</dbReference>
<feature type="domain" description="GGDEF" evidence="5">
    <location>
        <begin position="218"/>
        <end position="352"/>
    </location>
</feature>
<dbReference type="Pfam" id="PF00563">
    <property type="entry name" value="EAL"/>
    <property type="match status" value="1"/>
</dbReference>
<dbReference type="PROSITE" id="PS50110">
    <property type="entry name" value="RESPONSE_REGULATORY"/>
    <property type="match status" value="1"/>
</dbReference>
<dbReference type="InterPro" id="IPR001789">
    <property type="entry name" value="Sig_transdc_resp-reg_receiver"/>
</dbReference>
<dbReference type="InterPro" id="IPR043128">
    <property type="entry name" value="Rev_trsase/Diguanyl_cyclase"/>
</dbReference>
<dbReference type="Gene3D" id="3.40.50.2300">
    <property type="match status" value="1"/>
</dbReference>
<dbReference type="RefSeq" id="WP_014277017.1">
    <property type="nucleotide sequence ID" value="NZ_BIMW01000173.1"/>
</dbReference>
<evidence type="ECO:0000256" key="2">
    <source>
        <dbReference type="SAM" id="Coils"/>
    </source>
</evidence>
<gene>
    <name evidence="6" type="ORF">NIES46_42190</name>
</gene>
<dbReference type="InterPro" id="IPR035919">
    <property type="entry name" value="EAL_sf"/>
</dbReference>
<evidence type="ECO:0000313" key="7">
    <source>
        <dbReference type="Proteomes" id="UP000326169"/>
    </source>
</evidence>
<dbReference type="InterPro" id="IPR000160">
    <property type="entry name" value="GGDEF_dom"/>
</dbReference>
<sequence>MKSDEVSIIPGHILVVDDFLETLNLLTNLLEERGHKVRRAISGEMALMGAKANPPDLILLDINMPGMSGYDVCQQLQAEPTTQGIPVIFISALNEVFDKVKAFEVGGVDYITKPFQIEEVIARIENQIALKQAHKQIQQLNAELEQRVLQRTEELESANQELKKMNSLLEREILHHQQTQSKLLHMASHDALTGLPNRVFFMDKLMQAISETKQNPDYRFAVLFLDCDRFKVVNDSLGHLTGDRLLISLARRLQLTLKMSPTNLARFGGDEFTILLENIHSTQAVTVIAERLQKALTWPFQLDEQDLFLEASIGIVIGTSEYTEPEQVLRDADIAMYKAKSQGRGCYRFFDGTMHNDAHRRFQLENDLRLAIENNHFLLNYQPIIELQDGSVMGFEALLRWHHPEHGIISPAEFIPIAEDTGLIIPIGLWVLDQAVKQLNLWQKKGLITPQFRMSVNLSVKQFTQPYLIEEIDRILVKNNFQSSYLKLEITETAIVENPEAARQLLQQLTHRNIHLSLDDFGTGYSSLSYLHRFPVNTLKIDRSFITCIGTPNENLQIVDAIITLAHQLKINVVAEGIETAEQLAKLRSLGCDQGQGYYFSKPVESMMAEDLLKQRILC</sequence>
<dbReference type="SUPFAM" id="SSF141868">
    <property type="entry name" value="EAL domain-like"/>
    <property type="match status" value="1"/>
</dbReference>
<dbReference type="CDD" id="cd01948">
    <property type="entry name" value="EAL"/>
    <property type="match status" value="1"/>
</dbReference>
<dbReference type="Pfam" id="PF00072">
    <property type="entry name" value="Response_reg"/>
    <property type="match status" value="1"/>
</dbReference>
<keyword evidence="7" id="KW-1185">Reference proteome</keyword>
<dbReference type="InterPro" id="IPR011006">
    <property type="entry name" value="CheY-like_superfamily"/>
</dbReference>
<accession>A0A5M3TDJ1</accession>
<protein>
    <submittedName>
        <fullName evidence="6">Two-component response regulator</fullName>
    </submittedName>
</protein>
<dbReference type="EMBL" id="BIMW01000173">
    <property type="protein sequence ID" value="GCE96151.1"/>
    <property type="molecule type" value="Genomic_DNA"/>
</dbReference>
<reference evidence="6 7" key="1">
    <citation type="journal article" date="2019" name="J Genomics">
        <title>The Draft Genome of a Hydrogen-producing Cyanobacterium, Arthrospira platensis NIES-46.</title>
        <authorList>
            <person name="Suzuki S."/>
            <person name="Yamaguchi H."/>
            <person name="Kawachi M."/>
        </authorList>
    </citation>
    <scope>NUCLEOTIDE SEQUENCE [LARGE SCALE GENOMIC DNA]</scope>
    <source>
        <strain evidence="6 7">NIES-46</strain>
    </source>
</reference>
<feature type="coiled-coil region" evidence="2">
    <location>
        <begin position="123"/>
        <end position="179"/>
    </location>
</feature>
<keyword evidence="2" id="KW-0175">Coiled coil</keyword>
<comment type="caution">
    <text evidence="6">The sequence shown here is derived from an EMBL/GenBank/DDBJ whole genome shotgun (WGS) entry which is preliminary data.</text>
</comment>
<dbReference type="SMART" id="SM00052">
    <property type="entry name" value="EAL"/>
    <property type="match status" value="1"/>
</dbReference>
<dbReference type="Gene3D" id="3.30.70.270">
    <property type="match status" value="1"/>
</dbReference>
<dbReference type="PROSITE" id="PS50887">
    <property type="entry name" value="GGDEF"/>
    <property type="match status" value="1"/>
</dbReference>
<dbReference type="PANTHER" id="PTHR44757">
    <property type="entry name" value="DIGUANYLATE CYCLASE DGCP"/>
    <property type="match status" value="1"/>
</dbReference>
<evidence type="ECO:0000259" key="4">
    <source>
        <dbReference type="PROSITE" id="PS50883"/>
    </source>
</evidence>
<evidence type="ECO:0000256" key="1">
    <source>
        <dbReference type="PROSITE-ProRule" id="PRU00169"/>
    </source>
</evidence>
<dbReference type="Gene3D" id="3.20.20.450">
    <property type="entry name" value="EAL domain"/>
    <property type="match status" value="1"/>
</dbReference>
<evidence type="ECO:0000259" key="3">
    <source>
        <dbReference type="PROSITE" id="PS50110"/>
    </source>
</evidence>
<dbReference type="GeneID" id="301684988"/>
<dbReference type="SMART" id="SM00267">
    <property type="entry name" value="GGDEF"/>
    <property type="match status" value="1"/>
</dbReference>
<dbReference type="CDD" id="cd19920">
    <property type="entry name" value="REC_PA4781-like"/>
    <property type="match status" value="1"/>
</dbReference>
<organism evidence="6 7">
    <name type="scientific">Limnospira platensis NIES-46</name>
    <dbReference type="NCBI Taxonomy" id="1236695"/>
    <lineage>
        <taxon>Bacteria</taxon>
        <taxon>Bacillati</taxon>
        <taxon>Cyanobacteriota</taxon>
        <taxon>Cyanophyceae</taxon>
        <taxon>Oscillatoriophycideae</taxon>
        <taxon>Oscillatoriales</taxon>
        <taxon>Sirenicapillariaceae</taxon>
        <taxon>Limnospira</taxon>
    </lineage>
</organism>
<dbReference type="CDD" id="cd01949">
    <property type="entry name" value="GGDEF"/>
    <property type="match status" value="1"/>
</dbReference>
<proteinExistence type="predicted"/>
<dbReference type="SUPFAM" id="SSF55073">
    <property type="entry name" value="Nucleotide cyclase"/>
    <property type="match status" value="1"/>
</dbReference>
<dbReference type="InterPro" id="IPR052155">
    <property type="entry name" value="Biofilm_reg_signaling"/>
</dbReference>
<dbReference type="SUPFAM" id="SSF52172">
    <property type="entry name" value="CheY-like"/>
    <property type="match status" value="1"/>
</dbReference>
<evidence type="ECO:0000259" key="5">
    <source>
        <dbReference type="PROSITE" id="PS50887"/>
    </source>
</evidence>
<feature type="domain" description="EAL" evidence="4">
    <location>
        <begin position="361"/>
        <end position="617"/>
    </location>
</feature>
<name>A0A5M3TDJ1_LIMPL</name>
<dbReference type="PANTHER" id="PTHR44757:SF2">
    <property type="entry name" value="BIOFILM ARCHITECTURE MAINTENANCE PROTEIN MBAA"/>
    <property type="match status" value="1"/>
</dbReference>
<dbReference type="Proteomes" id="UP000326169">
    <property type="component" value="Unassembled WGS sequence"/>
</dbReference>
<feature type="domain" description="Response regulatory" evidence="3">
    <location>
        <begin position="12"/>
        <end position="128"/>
    </location>
</feature>
<dbReference type="PROSITE" id="PS50883">
    <property type="entry name" value="EAL"/>
    <property type="match status" value="1"/>
</dbReference>
<dbReference type="NCBIfam" id="TIGR00254">
    <property type="entry name" value="GGDEF"/>
    <property type="match status" value="1"/>
</dbReference>
<keyword evidence="1" id="KW-0597">Phosphoprotein</keyword>